<dbReference type="InterPro" id="IPR000073">
    <property type="entry name" value="AB_hydrolase_1"/>
</dbReference>
<organism evidence="2 3">
    <name type="scientific">Shewanella insulae</name>
    <dbReference type="NCBI Taxonomy" id="2681496"/>
    <lineage>
        <taxon>Bacteria</taxon>
        <taxon>Pseudomonadati</taxon>
        <taxon>Pseudomonadota</taxon>
        <taxon>Gammaproteobacteria</taxon>
        <taxon>Alteromonadales</taxon>
        <taxon>Shewanellaceae</taxon>
        <taxon>Shewanella</taxon>
    </lineage>
</organism>
<keyword evidence="3" id="KW-1185">Reference proteome</keyword>
<gene>
    <name evidence="2" type="ORF">GNT65_09105</name>
</gene>
<sequence length="262" mass="30032">MVELVDVNGTQVHIEGQGEQIILMLHGWPDTYRLWQPQVDVLKSDYRCVRFSLPGYEDKQSRTLYTLEQIVTLIDAVIDAVSPNQKVILMLHDWGCFFGYQFYLRHQDKVEKIIGVDIGDAGSKEHQLTASVKAFMFAYQIWLATAWKIGGSIGDAMTRKMAKWLHAPGDPALIGSSMTYSYYWKWSRTLTGKPLGHLPLKIDCPLLFIYGKNKPGMFHSSAWEQEMAAREGNRVIAFDTRHWVMTEAPEAFNQAITQWLTR</sequence>
<evidence type="ECO:0000259" key="1">
    <source>
        <dbReference type="Pfam" id="PF12697"/>
    </source>
</evidence>
<dbReference type="GO" id="GO:0046464">
    <property type="term" value="P:acylglycerol catabolic process"/>
    <property type="evidence" value="ECO:0007669"/>
    <property type="project" value="TreeGrafter"/>
</dbReference>
<keyword evidence="2" id="KW-0378">Hydrolase</keyword>
<evidence type="ECO:0000313" key="2">
    <source>
        <dbReference type="EMBL" id="MXR68823.1"/>
    </source>
</evidence>
<dbReference type="InterPro" id="IPR029058">
    <property type="entry name" value="AB_hydrolase_fold"/>
</dbReference>
<dbReference type="Pfam" id="PF12697">
    <property type="entry name" value="Abhydrolase_6"/>
    <property type="match status" value="1"/>
</dbReference>
<dbReference type="RefSeq" id="WP_160795428.1">
    <property type="nucleotide sequence ID" value="NZ_CANMWR010000021.1"/>
</dbReference>
<dbReference type="GO" id="GO:0016020">
    <property type="term" value="C:membrane"/>
    <property type="evidence" value="ECO:0007669"/>
    <property type="project" value="TreeGrafter"/>
</dbReference>
<feature type="domain" description="AB hydrolase-1" evidence="1">
    <location>
        <begin position="22"/>
        <end position="255"/>
    </location>
</feature>
<dbReference type="EMBL" id="WRPA01000006">
    <property type="protein sequence ID" value="MXR68823.1"/>
    <property type="molecule type" value="Genomic_DNA"/>
</dbReference>
<comment type="caution">
    <text evidence="2">The sequence shown here is derived from an EMBL/GenBank/DDBJ whole genome shotgun (WGS) entry which is preliminary data.</text>
</comment>
<dbReference type="InterPro" id="IPR050266">
    <property type="entry name" value="AB_hydrolase_sf"/>
</dbReference>
<dbReference type="Gene3D" id="3.40.50.1820">
    <property type="entry name" value="alpha/beta hydrolase"/>
    <property type="match status" value="1"/>
</dbReference>
<dbReference type="PANTHER" id="PTHR43798:SF33">
    <property type="entry name" value="HYDROLASE, PUTATIVE (AFU_ORTHOLOGUE AFUA_2G14860)-RELATED"/>
    <property type="match status" value="1"/>
</dbReference>
<dbReference type="SUPFAM" id="SSF53474">
    <property type="entry name" value="alpha/beta-Hydrolases"/>
    <property type="match status" value="1"/>
</dbReference>
<name>A0A6L7HXF9_9GAMM</name>
<dbReference type="GO" id="GO:0047372">
    <property type="term" value="F:monoacylglycerol lipase activity"/>
    <property type="evidence" value="ECO:0007669"/>
    <property type="project" value="TreeGrafter"/>
</dbReference>
<dbReference type="Proteomes" id="UP000474778">
    <property type="component" value="Unassembled WGS sequence"/>
</dbReference>
<dbReference type="AlphaFoldDB" id="A0A6L7HXF9"/>
<dbReference type="PANTHER" id="PTHR43798">
    <property type="entry name" value="MONOACYLGLYCEROL LIPASE"/>
    <property type="match status" value="1"/>
</dbReference>
<proteinExistence type="predicted"/>
<evidence type="ECO:0000313" key="3">
    <source>
        <dbReference type="Proteomes" id="UP000474778"/>
    </source>
</evidence>
<protein>
    <submittedName>
        <fullName evidence="2">Alpha/beta fold hydrolase</fullName>
    </submittedName>
</protein>
<accession>A0A6L7HXF9</accession>
<reference evidence="2 3" key="1">
    <citation type="submission" date="2019-12" db="EMBL/GenBank/DDBJ databases">
        <title>Shewanella insulae sp. nov., isolated from a tidal flat.</title>
        <authorList>
            <person name="Yoon J.-H."/>
        </authorList>
    </citation>
    <scope>NUCLEOTIDE SEQUENCE [LARGE SCALE GENOMIC DNA]</scope>
    <source>
        <strain evidence="2 3">JBTF-M18</strain>
    </source>
</reference>